<comment type="caution">
    <text evidence="2">The sequence shown here is derived from an EMBL/GenBank/DDBJ whole genome shotgun (WGS) entry which is preliminary data.</text>
</comment>
<gene>
    <name evidence="2" type="ORF">ACE1B6_08710</name>
</gene>
<dbReference type="RefSeq" id="WP_413256865.1">
    <property type="nucleotide sequence ID" value="NZ_JBHFNS010000040.1"/>
</dbReference>
<feature type="compositionally biased region" description="Polar residues" evidence="1">
    <location>
        <begin position="33"/>
        <end position="42"/>
    </location>
</feature>
<keyword evidence="3" id="KW-1185">Reference proteome</keyword>
<proteinExistence type="predicted"/>
<reference evidence="2 3" key="1">
    <citation type="submission" date="2024-09" db="EMBL/GenBank/DDBJ databases">
        <title>Floridaenema gen nov. (Aerosakkonemataceae, Aerosakkonematales ord. nov., Cyanobacteria) from benthic tropical and subtropical fresh waters, with the description of four new species.</title>
        <authorList>
            <person name="Moretto J.A."/>
            <person name="Berthold D.E."/>
            <person name="Lefler F.W."/>
            <person name="Huang I.-S."/>
            <person name="Laughinghouse H. IV."/>
        </authorList>
    </citation>
    <scope>NUCLEOTIDE SEQUENCE [LARGE SCALE GENOMIC DNA]</scope>
    <source>
        <strain evidence="2 3">BLCC-F154</strain>
    </source>
</reference>
<name>A0ABV4Y949_9CYAN</name>
<organism evidence="2 3">
    <name type="scientific">Floridaenema fluviatile BLCC-F154</name>
    <dbReference type="NCBI Taxonomy" id="3153640"/>
    <lineage>
        <taxon>Bacteria</taxon>
        <taxon>Bacillati</taxon>
        <taxon>Cyanobacteriota</taxon>
        <taxon>Cyanophyceae</taxon>
        <taxon>Oscillatoriophycideae</taxon>
        <taxon>Aerosakkonematales</taxon>
        <taxon>Aerosakkonemataceae</taxon>
        <taxon>Floridanema</taxon>
        <taxon>Floridanema fluviatile</taxon>
    </lineage>
</organism>
<dbReference type="Proteomes" id="UP001576776">
    <property type="component" value="Unassembled WGS sequence"/>
</dbReference>
<dbReference type="InterPro" id="IPR010328">
    <property type="entry name" value="DUF928"/>
</dbReference>
<evidence type="ECO:0000313" key="2">
    <source>
        <dbReference type="EMBL" id="MFB2935347.1"/>
    </source>
</evidence>
<sequence>MTRTKPFFNSWIWLFLALAIASPLPLRVAAQSPRPNNQSLPTNWGAYEPDGSIGSPGRREGGGTRGPCIQSSVNDRVMALVPTNSFGTTTAEYPTFSIYLPPLSPASNPEIEFVLKTSDQKEIYKTKFNVRQGGGIISFSLPNNSNLPALELNKNYSWSVTLICDPIAVADRGDYSGNQKVEGAIRRVTPNQRVQQELKAAKSSRDRVIIYAKAGIWYDALNNLAELRRRNPNDPILIKDWSELLQSVDMEKLAKEPLFQPVVGRNFLNSSVSRND</sequence>
<evidence type="ECO:0000313" key="3">
    <source>
        <dbReference type="Proteomes" id="UP001576776"/>
    </source>
</evidence>
<dbReference type="Pfam" id="PF06051">
    <property type="entry name" value="DUF928"/>
    <property type="match status" value="1"/>
</dbReference>
<protein>
    <submittedName>
        <fullName evidence="2">DUF928 domain-containing protein</fullName>
    </submittedName>
</protein>
<feature type="region of interest" description="Disordered" evidence="1">
    <location>
        <begin position="31"/>
        <end position="64"/>
    </location>
</feature>
<dbReference type="EMBL" id="JBHFNS010000040">
    <property type="protein sequence ID" value="MFB2935347.1"/>
    <property type="molecule type" value="Genomic_DNA"/>
</dbReference>
<evidence type="ECO:0000256" key="1">
    <source>
        <dbReference type="SAM" id="MobiDB-lite"/>
    </source>
</evidence>
<accession>A0ABV4Y949</accession>